<dbReference type="GO" id="GO:0005524">
    <property type="term" value="F:ATP binding"/>
    <property type="evidence" value="ECO:0007669"/>
    <property type="project" value="UniProtKB-KW"/>
</dbReference>
<reference evidence="11 12" key="1">
    <citation type="submission" date="2016-10" db="EMBL/GenBank/DDBJ databases">
        <authorList>
            <person name="de Groot N.N."/>
        </authorList>
    </citation>
    <scope>NUCLEOTIDE SEQUENCE [LARGE SCALE GENOMIC DNA]</scope>
    <source>
        <strain evidence="11 12">HL3</strain>
    </source>
</reference>
<accession>A0A1I1NKR4</accession>
<dbReference type="Gene3D" id="3.30.460.10">
    <property type="entry name" value="Beta Polymerase, domain 2"/>
    <property type="match status" value="1"/>
</dbReference>
<dbReference type="InterPro" id="IPR052038">
    <property type="entry name" value="Type-VII_TA_antitoxin"/>
</dbReference>
<protein>
    <recommendedName>
        <fullName evidence="10">Polymerase nucleotidyl transferase domain-containing protein</fullName>
    </recommendedName>
</protein>
<organism evidence="11 12">
    <name type="scientific">Thiohalospira halophila DSM 15071</name>
    <dbReference type="NCBI Taxonomy" id="1123397"/>
    <lineage>
        <taxon>Bacteria</taxon>
        <taxon>Pseudomonadati</taxon>
        <taxon>Pseudomonadota</taxon>
        <taxon>Gammaproteobacteria</taxon>
        <taxon>Thiohalospirales</taxon>
        <taxon>Thiohalospiraceae</taxon>
        <taxon>Thiohalospira</taxon>
    </lineage>
</organism>
<dbReference type="Proteomes" id="UP000198611">
    <property type="component" value="Unassembled WGS sequence"/>
</dbReference>
<evidence type="ECO:0000313" key="12">
    <source>
        <dbReference type="Proteomes" id="UP000198611"/>
    </source>
</evidence>
<keyword evidence="3" id="KW-0808">Transferase</keyword>
<evidence type="ECO:0000256" key="3">
    <source>
        <dbReference type="ARBA" id="ARBA00022679"/>
    </source>
</evidence>
<dbReference type="RefSeq" id="WP_093426988.1">
    <property type="nucleotide sequence ID" value="NZ_FOMJ01000001.1"/>
</dbReference>
<proteinExistence type="inferred from homology"/>
<evidence type="ECO:0000256" key="6">
    <source>
        <dbReference type="ARBA" id="ARBA00022741"/>
    </source>
</evidence>
<dbReference type="InterPro" id="IPR002934">
    <property type="entry name" value="Polymerase_NTP_transf_dom"/>
</dbReference>
<evidence type="ECO:0000256" key="7">
    <source>
        <dbReference type="ARBA" id="ARBA00022840"/>
    </source>
</evidence>
<dbReference type="GO" id="GO:0016779">
    <property type="term" value="F:nucleotidyltransferase activity"/>
    <property type="evidence" value="ECO:0007669"/>
    <property type="project" value="UniProtKB-KW"/>
</dbReference>
<evidence type="ECO:0000256" key="9">
    <source>
        <dbReference type="ARBA" id="ARBA00038276"/>
    </source>
</evidence>
<dbReference type="CDD" id="cd05403">
    <property type="entry name" value="NT_KNTase_like"/>
    <property type="match status" value="1"/>
</dbReference>
<dbReference type="AlphaFoldDB" id="A0A1I1NKR4"/>
<dbReference type="PANTHER" id="PTHR33571">
    <property type="entry name" value="SSL8005 PROTEIN"/>
    <property type="match status" value="1"/>
</dbReference>
<comment type="cofactor">
    <cofactor evidence="1">
        <name>Mg(2+)</name>
        <dbReference type="ChEBI" id="CHEBI:18420"/>
    </cofactor>
</comment>
<dbReference type="GO" id="GO:0046872">
    <property type="term" value="F:metal ion binding"/>
    <property type="evidence" value="ECO:0007669"/>
    <property type="project" value="UniProtKB-KW"/>
</dbReference>
<keyword evidence="6" id="KW-0547">Nucleotide-binding</keyword>
<dbReference type="OrthoDB" id="9809323at2"/>
<gene>
    <name evidence="11" type="ORF">SAMN05660831_00311</name>
</gene>
<dbReference type="STRING" id="1123397.SAMN05660831_00311"/>
<evidence type="ECO:0000259" key="10">
    <source>
        <dbReference type="Pfam" id="PF01909"/>
    </source>
</evidence>
<dbReference type="SUPFAM" id="SSF81301">
    <property type="entry name" value="Nucleotidyltransferase"/>
    <property type="match status" value="1"/>
</dbReference>
<evidence type="ECO:0000256" key="4">
    <source>
        <dbReference type="ARBA" id="ARBA00022695"/>
    </source>
</evidence>
<evidence type="ECO:0000256" key="8">
    <source>
        <dbReference type="ARBA" id="ARBA00022842"/>
    </source>
</evidence>
<keyword evidence="5" id="KW-0479">Metal-binding</keyword>
<evidence type="ECO:0000256" key="5">
    <source>
        <dbReference type="ARBA" id="ARBA00022723"/>
    </source>
</evidence>
<keyword evidence="7" id="KW-0067">ATP-binding</keyword>
<evidence type="ECO:0000256" key="2">
    <source>
        <dbReference type="ARBA" id="ARBA00022649"/>
    </source>
</evidence>
<evidence type="ECO:0000313" key="11">
    <source>
        <dbReference type="EMBL" id="SFC97882.1"/>
    </source>
</evidence>
<keyword evidence="4" id="KW-0548">Nucleotidyltransferase</keyword>
<name>A0A1I1NKR4_9GAMM</name>
<dbReference type="InterPro" id="IPR043519">
    <property type="entry name" value="NT_sf"/>
</dbReference>
<feature type="domain" description="Polymerase nucleotidyl transferase" evidence="10">
    <location>
        <begin position="16"/>
        <end position="94"/>
    </location>
</feature>
<dbReference type="Pfam" id="PF01909">
    <property type="entry name" value="NTP_transf_2"/>
    <property type="match status" value="1"/>
</dbReference>
<keyword evidence="8" id="KW-0460">Magnesium</keyword>
<dbReference type="PANTHER" id="PTHR33571:SF12">
    <property type="entry name" value="BSL3053 PROTEIN"/>
    <property type="match status" value="1"/>
</dbReference>
<dbReference type="EMBL" id="FOMJ01000001">
    <property type="protein sequence ID" value="SFC97882.1"/>
    <property type="molecule type" value="Genomic_DNA"/>
</dbReference>
<evidence type="ECO:0000256" key="1">
    <source>
        <dbReference type="ARBA" id="ARBA00001946"/>
    </source>
</evidence>
<comment type="similarity">
    <text evidence="9">Belongs to the MntA antitoxin family.</text>
</comment>
<sequence length="96" mass="11212">MRLEEIRQRRADIADLGRRYGAGRIRVFGSVARGEERPDSDIDFLVDLKPGYDMFRQRLPLAEELGEMLHHPVDVLPEHELNPHLREQILREAVDL</sequence>
<keyword evidence="12" id="KW-1185">Reference proteome</keyword>
<keyword evidence="2" id="KW-1277">Toxin-antitoxin system</keyword>